<evidence type="ECO:0000313" key="3">
    <source>
        <dbReference type="EMBL" id="TCU17259.1"/>
    </source>
</evidence>
<dbReference type="InterPro" id="IPR013096">
    <property type="entry name" value="Cupin_2"/>
</dbReference>
<feature type="domain" description="Cupin type-2" evidence="2">
    <location>
        <begin position="85"/>
        <end position="153"/>
    </location>
</feature>
<organism evidence="3 4">
    <name type="scientific">Rhizobium sullae</name>
    <name type="common">Rhizobium hedysari</name>
    <dbReference type="NCBI Taxonomy" id="50338"/>
    <lineage>
        <taxon>Bacteria</taxon>
        <taxon>Pseudomonadati</taxon>
        <taxon>Pseudomonadota</taxon>
        <taxon>Alphaproteobacteria</taxon>
        <taxon>Hyphomicrobiales</taxon>
        <taxon>Rhizobiaceae</taxon>
        <taxon>Rhizobium/Agrobacterium group</taxon>
        <taxon>Rhizobium</taxon>
    </lineage>
</organism>
<accession>A0A4R3Q8U2</accession>
<dbReference type="InterPro" id="IPR051610">
    <property type="entry name" value="GPI/OXD"/>
</dbReference>
<gene>
    <name evidence="3" type="ORF">EV132_104284</name>
</gene>
<dbReference type="Proteomes" id="UP000294576">
    <property type="component" value="Unassembled WGS sequence"/>
</dbReference>
<reference evidence="3 4" key="1">
    <citation type="submission" date="2019-03" db="EMBL/GenBank/DDBJ databases">
        <title>Genomic Encyclopedia of Type Strains, Phase IV (KMG-V): Genome sequencing to study the core and pangenomes of soil and plant-associated prokaryotes.</title>
        <authorList>
            <person name="Whitman W."/>
        </authorList>
    </citation>
    <scope>NUCLEOTIDE SEQUENCE [LARGE SCALE GENOMIC DNA]</scope>
    <source>
        <strain evidence="3 4">Hc14</strain>
    </source>
</reference>
<evidence type="ECO:0000313" key="4">
    <source>
        <dbReference type="Proteomes" id="UP000294576"/>
    </source>
</evidence>
<dbReference type="PANTHER" id="PTHR35848">
    <property type="entry name" value="OXALATE-BINDING PROTEIN"/>
    <property type="match status" value="1"/>
</dbReference>
<dbReference type="InterPro" id="IPR011051">
    <property type="entry name" value="RmlC_Cupin_sf"/>
</dbReference>
<dbReference type="InterPro" id="IPR014710">
    <property type="entry name" value="RmlC-like_jellyroll"/>
</dbReference>
<evidence type="ECO:0000259" key="2">
    <source>
        <dbReference type="Pfam" id="PF07883"/>
    </source>
</evidence>
<dbReference type="EMBL" id="SMBH01000004">
    <property type="protein sequence ID" value="TCU17259.1"/>
    <property type="molecule type" value="Genomic_DNA"/>
</dbReference>
<dbReference type="SUPFAM" id="SSF51182">
    <property type="entry name" value="RmlC-like cupins"/>
    <property type="match status" value="1"/>
</dbReference>
<dbReference type="CDD" id="cd02224">
    <property type="entry name" value="cupin_SPO2919-like"/>
    <property type="match status" value="1"/>
</dbReference>
<dbReference type="Pfam" id="PF07883">
    <property type="entry name" value="Cupin_2"/>
    <property type="match status" value="1"/>
</dbReference>
<dbReference type="AlphaFoldDB" id="A0A4R3Q8U2"/>
<name>A0A4R3Q8U2_RHISU</name>
<evidence type="ECO:0000256" key="1">
    <source>
        <dbReference type="ARBA" id="ARBA00022723"/>
    </source>
</evidence>
<dbReference type="GO" id="GO:0046872">
    <property type="term" value="F:metal ion binding"/>
    <property type="evidence" value="ECO:0007669"/>
    <property type="project" value="UniProtKB-KW"/>
</dbReference>
<keyword evidence="1" id="KW-0479">Metal-binding</keyword>
<sequence length="205" mass="22748">MGMRRRSDLRRLSPTILLAPIENYPGLMVCSLYKREEDMPRDIKPVLNIADLTLEQWKQGALYESADTSFGRLLGLSNLGISYNEVPPGKSGCPFHNHHVEDELFFVIEGTGEYRFGSERYPIKKGDTLGAPAGGKETAHQILNTGSTTLIYLGISTMAKTEIVEYPDSGKFLAKTNRDGTRSGRFAVIGREESNLDYWDGEPGA</sequence>
<proteinExistence type="predicted"/>
<protein>
    <submittedName>
        <fullName evidence="3">Putative cupin superfamily protein</fullName>
    </submittedName>
</protein>
<dbReference type="PANTHER" id="PTHR35848:SF6">
    <property type="entry name" value="CUPIN TYPE-2 DOMAIN-CONTAINING PROTEIN"/>
    <property type="match status" value="1"/>
</dbReference>
<comment type="caution">
    <text evidence="3">The sequence shown here is derived from an EMBL/GenBank/DDBJ whole genome shotgun (WGS) entry which is preliminary data.</text>
</comment>
<dbReference type="Gene3D" id="2.60.120.10">
    <property type="entry name" value="Jelly Rolls"/>
    <property type="match status" value="1"/>
</dbReference>